<dbReference type="RefSeq" id="WP_312897941.1">
    <property type="nucleotide sequence ID" value="NZ_JACJIA010000004.1"/>
</dbReference>
<proteinExistence type="predicted"/>
<feature type="transmembrane region" description="Helical" evidence="1">
    <location>
        <begin position="206"/>
        <end position="225"/>
    </location>
</feature>
<feature type="transmembrane region" description="Helical" evidence="1">
    <location>
        <begin position="12"/>
        <end position="34"/>
    </location>
</feature>
<dbReference type="AlphaFoldDB" id="A0A7W3LPG7"/>
<dbReference type="CDD" id="cd02440">
    <property type="entry name" value="AdoMet_MTases"/>
    <property type="match status" value="1"/>
</dbReference>
<keyword evidence="2" id="KW-0489">Methyltransferase</keyword>
<protein>
    <submittedName>
        <fullName evidence="2">SAM-dependent methyltransferase</fullName>
    </submittedName>
</protein>
<organism evidence="2 3">
    <name type="scientific">Actinomadura namibiensis</name>
    <dbReference type="NCBI Taxonomy" id="182080"/>
    <lineage>
        <taxon>Bacteria</taxon>
        <taxon>Bacillati</taxon>
        <taxon>Actinomycetota</taxon>
        <taxon>Actinomycetes</taxon>
        <taxon>Streptosporangiales</taxon>
        <taxon>Thermomonosporaceae</taxon>
        <taxon>Actinomadura</taxon>
    </lineage>
</organism>
<keyword evidence="1" id="KW-0812">Transmembrane</keyword>
<keyword evidence="1" id="KW-0472">Membrane</keyword>
<dbReference type="GO" id="GO:0008168">
    <property type="term" value="F:methyltransferase activity"/>
    <property type="evidence" value="ECO:0007669"/>
    <property type="project" value="UniProtKB-KW"/>
</dbReference>
<dbReference type="InterPro" id="IPR029063">
    <property type="entry name" value="SAM-dependent_MTases_sf"/>
</dbReference>
<keyword evidence="1" id="KW-1133">Transmembrane helix</keyword>
<sequence length="633" mass="69459">MSWPSPSLTALLSMPLTTAFPLLVTGGVVARATWLRVRLAPLRRVSSGWSPELPRPVAELDITSGEEFALVAVDGAVVSGHVRRAARGHARGSGLQVLDLVPANLPVERALDLARHTDLRRHRTDPLVAGRGAGFAVLATRELLTRANVRPGTLDPGALGAVTVRLRQYAERAGLAVVPCPATPRRPACRGRRAWLRGLGVPVPRTVARSAAGWLAVLAAVWAGAWGGSPWGWAALAAYCAAPYLVFAGTPLKPRDLHRAALLRPLLAPWNWWQTLTDEPTPWERRRARREQAARDRYREEYRRGVERFLEPRRPDCPWCGSRSLTVQVTSGDVLQAKPGRFTLERCGDCRHVFQNPRLTPEGMEFYYRDVYDGLGAETAERALAAQRPFHAARAALVAAHATPRTWLDVGTGLGHFGRVARTVLPDTAFDGLDVGSGVRKGARRGWLRHGYRGRFADLAEDLAGRYDVISMHHYLEHTPDPLAELDVAAKTLRPGGHLLVEMPDPDSRLGRRLGRFWLPWMQPQHLHLVPIGNLVQALELRGFRIVARQRRAAHQRYDLTLAAVVALTAFAPPPDRPWAPGPPTARDRLRRAVALAAAGPLLAAARLADRVLVPLVPGASNAYRVLARKAEG</sequence>
<name>A0A7W3LPG7_ACTNM</name>
<keyword evidence="2" id="KW-0808">Transferase</keyword>
<gene>
    <name evidence="2" type="ORF">HNR61_003514</name>
</gene>
<keyword evidence="3" id="KW-1185">Reference proteome</keyword>
<reference evidence="2 3" key="1">
    <citation type="submission" date="2020-08" db="EMBL/GenBank/DDBJ databases">
        <title>Genomic Encyclopedia of Type Strains, Phase IV (KMG-IV): sequencing the most valuable type-strain genomes for metagenomic binning, comparative biology and taxonomic classification.</title>
        <authorList>
            <person name="Goeker M."/>
        </authorList>
    </citation>
    <scope>NUCLEOTIDE SEQUENCE [LARGE SCALE GENOMIC DNA]</scope>
    <source>
        <strain evidence="2 3">DSM 44197</strain>
    </source>
</reference>
<evidence type="ECO:0000256" key="1">
    <source>
        <dbReference type="SAM" id="Phobius"/>
    </source>
</evidence>
<dbReference type="EMBL" id="JACJIA010000004">
    <property type="protein sequence ID" value="MBA8951874.1"/>
    <property type="molecule type" value="Genomic_DNA"/>
</dbReference>
<comment type="caution">
    <text evidence="2">The sequence shown here is derived from an EMBL/GenBank/DDBJ whole genome shotgun (WGS) entry which is preliminary data.</text>
</comment>
<dbReference type="Proteomes" id="UP000572680">
    <property type="component" value="Unassembled WGS sequence"/>
</dbReference>
<dbReference type="GO" id="GO:0032259">
    <property type="term" value="P:methylation"/>
    <property type="evidence" value="ECO:0007669"/>
    <property type="project" value="UniProtKB-KW"/>
</dbReference>
<evidence type="ECO:0000313" key="3">
    <source>
        <dbReference type="Proteomes" id="UP000572680"/>
    </source>
</evidence>
<dbReference type="Pfam" id="PF13489">
    <property type="entry name" value="Methyltransf_23"/>
    <property type="match status" value="1"/>
</dbReference>
<evidence type="ECO:0000313" key="2">
    <source>
        <dbReference type="EMBL" id="MBA8951874.1"/>
    </source>
</evidence>
<dbReference type="SUPFAM" id="SSF53335">
    <property type="entry name" value="S-adenosyl-L-methionine-dependent methyltransferases"/>
    <property type="match status" value="1"/>
</dbReference>
<accession>A0A7W3LPG7</accession>
<dbReference type="Gene3D" id="3.40.50.150">
    <property type="entry name" value="Vaccinia Virus protein VP39"/>
    <property type="match status" value="1"/>
</dbReference>